<feature type="region of interest" description="Disordered" evidence="1">
    <location>
        <begin position="367"/>
        <end position="386"/>
    </location>
</feature>
<dbReference type="GO" id="GO:0042276">
    <property type="term" value="P:error-prone translesion synthesis"/>
    <property type="evidence" value="ECO:0007669"/>
    <property type="project" value="TreeGrafter"/>
</dbReference>
<dbReference type="OrthoDB" id="427711at2759"/>
<protein>
    <submittedName>
        <fullName evidence="2">DNA repair protein REV1-like protein</fullName>
    </submittedName>
</protein>
<gene>
    <name evidence="2" type="ORF">QR98_0056280</name>
</gene>
<dbReference type="PROSITE" id="PS50172">
    <property type="entry name" value="BRCT"/>
    <property type="match status" value="1"/>
</dbReference>
<dbReference type="GO" id="GO:0070987">
    <property type="term" value="P:error-free translesion synthesis"/>
    <property type="evidence" value="ECO:0007669"/>
    <property type="project" value="TreeGrafter"/>
</dbReference>
<dbReference type="SUPFAM" id="SSF52113">
    <property type="entry name" value="BRCT domain"/>
    <property type="match status" value="1"/>
</dbReference>
<sequence length="539" mass="63056">MDRIENFDLFNPPKSKFIESYSFARNSDDDDYDGADATHPSWRDYILSKRKKFDKDLDQRKKFLAEIRKRATELQQSTRQKFRLKPPTNIISTLPLNEYDFPQKITESIAVENISPILIYEYLNLYYFGTVDKQIENLMKNVCIYVNGYTRPVASHLHKLISLAGGRYTLVFDAYRTTHTIATALSESHKKSERIKKSTVKPEWIIDCLRAKKLLPLYEYLVAKPENGMKELINKMNRESKKTEKIDHYFDLDSQSDKEREKKTDHVKKFQYRSSGSPELLEIFDFHNAPIVENDSKISTNDAIESKIQKFDINKPLIDCRHENNTNVTSNHIGSEQIGMSKNLSINVCTLTMPTTVHRAVTETSHRRRLKGKRGANKTLKSSDHRTNSKQLRIDFMLKREICKDNNPIQLALDIYFDKRGTNLCPNICGKTSIDEICQLLDEWISSYKMLQDLDVTYVIKYILRLVDNQRFEDLKKILLKVKQSIQNQSFSIDYDYDQWRMMFNQTLHSLLLMEPSIPEDLFSECFNTNVVEKKSIDP</sequence>
<organism evidence="2 3">
    <name type="scientific">Sarcoptes scabiei</name>
    <name type="common">Itch mite</name>
    <name type="synonym">Acarus scabiei</name>
    <dbReference type="NCBI Taxonomy" id="52283"/>
    <lineage>
        <taxon>Eukaryota</taxon>
        <taxon>Metazoa</taxon>
        <taxon>Ecdysozoa</taxon>
        <taxon>Arthropoda</taxon>
        <taxon>Chelicerata</taxon>
        <taxon>Arachnida</taxon>
        <taxon>Acari</taxon>
        <taxon>Acariformes</taxon>
        <taxon>Sarcoptiformes</taxon>
        <taxon>Astigmata</taxon>
        <taxon>Psoroptidia</taxon>
        <taxon>Sarcoptoidea</taxon>
        <taxon>Sarcoptidae</taxon>
        <taxon>Sarcoptinae</taxon>
        <taxon>Sarcoptes</taxon>
    </lineage>
</organism>
<dbReference type="VEuPathDB" id="VectorBase:SSCA009944"/>
<dbReference type="PANTHER" id="PTHR45990:SF1">
    <property type="entry name" value="DNA REPAIR PROTEIN REV1"/>
    <property type="match status" value="1"/>
</dbReference>
<dbReference type="GO" id="GO:0003887">
    <property type="term" value="F:DNA-directed DNA polymerase activity"/>
    <property type="evidence" value="ECO:0007669"/>
    <property type="project" value="TreeGrafter"/>
</dbReference>
<feature type="compositionally biased region" description="Basic residues" evidence="1">
    <location>
        <begin position="367"/>
        <end position="376"/>
    </location>
</feature>
<dbReference type="InterPro" id="IPR001357">
    <property type="entry name" value="BRCT_dom"/>
</dbReference>
<comment type="caution">
    <text evidence="2">The sequence shown here is derived from an EMBL/GenBank/DDBJ whole genome shotgun (WGS) entry which is preliminary data.</text>
</comment>
<evidence type="ECO:0000256" key="1">
    <source>
        <dbReference type="SAM" id="MobiDB-lite"/>
    </source>
</evidence>
<dbReference type="Pfam" id="PF16589">
    <property type="entry name" value="BRCT_2"/>
    <property type="match status" value="1"/>
</dbReference>
<dbReference type="AlphaFoldDB" id="A0A132A847"/>
<evidence type="ECO:0000313" key="2">
    <source>
        <dbReference type="EMBL" id="KPM07143.1"/>
    </source>
</evidence>
<dbReference type="Gene3D" id="3.40.50.10190">
    <property type="entry name" value="BRCT domain"/>
    <property type="match status" value="1"/>
</dbReference>
<dbReference type="Gene3D" id="1.20.58.1280">
    <property type="entry name" value="DNA repair protein Rev1, C-terminal domain"/>
    <property type="match status" value="1"/>
</dbReference>
<accession>A0A132A847</accession>
<dbReference type="GO" id="GO:0005634">
    <property type="term" value="C:nucleus"/>
    <property type="evidence" value="ECO:0007669"/>
    <property type="project" value="TreeGrafter"/>
</dbReference>
<dbReference type="InterPro" id="IPR038401">
    <property type="entry name" value="Rev1_C_sf"/>
</dbReference>
<dbReference type="GO" id="GO:0017125">
    <property type="term" value="F:deoxycytidyl transferase activity"/>
    <property type="evidence" value="ECO:0007669"/>
    <property type="project" value="TreeGrafter"/>
</dbReference>
<evidence type="ECO:0000313" key="3">
    <source>
        <dbReference type="Proteomes" id="UP000616769"/>
    </source>
</evidence>
<proteinExistence type="predicted"/>
<dbReference type="PANTHER" id="PTHR45990">
    <property type="entry name" value="DNA REPAIR PROTEIN REV1"/>
    <property type="match status" value="1"/>
</dbReference>
<name>A0A132A847_SARSC</name>
<reference evidence="2 3" key="1">
    <citation type="journal article" date="2015" name="Parasit. Vectors">
        <title>Draft genome of the scabies mite.</title>
        <authorList>
            <person name="Rider S.D.Jr."/>
            <person name="Morgan M.S."/>
            <person name="Arlian L.G."/>
        </authorList>
    </citation>
    <scope>NUCLEOTIDE SEQUENCE [LARGE SCALE GENOMIC DNA]</scope>
    <source>
        <strain evidence="2">Arlian Lab</strain>
    </source>
</reference>
<dbReference type="EMBL" id="JXLN01011344">
    <property type="protein sequence ID" value="KPM07143.1"/>
    <property type="molecule type" value="Genomic_DNA"/>
</dbReference>
<dbReference type="Proteomes" id="UP000616769">
    <property type="component" value="Unassembled WGS sequence"/>
</dbReference>
<dbReference type="SMART" id="SM00292">
    <property type="entry name" value="BRCT"/>
    <property type="match status" value="1"/>
</dbReference>
<dbReference type="InterPro" id="IPR036420">
    <property type="entry name" value="BRCT_dom_sf"/>
</dbReference>